<evidence type="ECO:0000256" key="1">
    <source>
        <dbReference type="ARBA" id="ARBA00004651"/>
    </source>
</evidence>
<dbReference type="PIRSF" id="PIRSF006060">
    <property type="entry name" value="AA_transporter"/>
    <property type="match status" value="1"/>
</dbReference>
<evidence type="ECO:0000256" key="5">
    <source>
        <dbReference type="ARBA" id="ARBA00022989"/>
    </source>
</evidence>
<sequence>MENGKSKQRKITWWQLSLLGVGSIIGTGYFLASSIAIQKAGPSVLIMFVLAALGTYIVYDALATMTASQPKQGSFRSYAKQAFGNWAGFSNGWVYWSSEMLIMGSQLTALGIFTKFWFSNVPLWVFATIYGALGIIVILTGVNGFERFENIFAVVKIAAIVMFILVAGAAIFGFLGGEKEKVAFTFDYGGIMPNGLKGAWTAFIYTFYAFGGIEVMGIMANELKDPKQAPKAGKIMLMVLTVIYLLSLILAIFLVPIDRFSTDESPFIIALEKYDLSFVPHVFNGALVIAGFSTMTASLYAITTMIVTLAKDGDAPAFFAKVGKRNLPVHALGLTVSGLLLSIIVSLLLPERIYEYMTTAAGLMLLYTWLFILFSYKQLTKLSTFQHIKRYVGTLLILAAVGGTLVDGSSKPGFFVSLLFVVLIGVITFLMRKKWEKV</sequence>
<feature type="transmembrane region" description="Helical" evidence="7">
    <location>
        <begin position="356"/>
        <end position="376"/>
    </location>
</feature>
<gene>
    <name evidence="9" type="ORF">NC797_14480</name>
</gene>
<feature type="transmembrane region" description="Helical" evidence="7">
    <location>
        <begin position="202"/>
        <end position="223"/>
    </location>
</feature>
<keyword evidence="6 7" id="KW-0472">Membrane</keyword>
<feature type="transmembrane region" description="Helical" evidence="7">
    <location>
        <begin position="83"/>
        <end position="103"/>
    </location>
</feature>
<evidence type="ECO:0000313" key="10">
    <source>
        <dbReference type="Proteomes" id="UP001145050"/>
    </source>
</evidence>
<dbReference type="PANTHER" id="PTHR43495">
    <property type="entry name" value="GABA PERMEASE"/>
    <property type="match status" value="1"/>
</dbReference>
<feature type="transmembrane region" description="Helical" evidence="7">
    <location>
        <begin position="44"/>
        <end position="62"/>
    </location>
</feature>
<proteinExistence type="predicted"/>
<keyword evidence="5 7" id="KW-1133">Transmembrane helix</keyword>
<dbReference type="AlphaFoldDB" id="A0A9X4AMU5"/>
<evidence type="ECO:0000256" key="6">
    <source>
        <dbReference type="ARBA" id="ARBA00023136"/>
    </source>
</evidence>
<feature type="transmembrane region" description="Helical" evidence="7">
    <location>
        <begin position="235"/>
        <end position="257"/>
    </location>
</feature>
<dbReference type="InterPro" id="IPR004841">
    <property type="entry name" value="AA-permease/SLC12A_dom"/>
</dbReference>
<protein>
    <submittedName>
        <fullName evidence="9">Amino acid permease</fullName>
    </submittedName>
</protein>
<feature type="transmembrane region" description="Helical" evidence="7">
    <location>
        <begin position="154"/>
        <end position="175"/>
    </location>
</feature>
<evidence type="ECO:0000256" key="4">
    <source>
        <dbReference type="ARBA" id="ARBA00022970"/>
    </source>
</evidence>
<evidence type="ECO:0000256" key="7">
    <source>
        <dbReference type="SAM" id="Phobius"/>
    </source>
</evidence>
<keyword evidence="4" id="KW-0029">Amino-acid transport</keyword>
<feature type="transmembrane region" description="Helical" evidence="7">
    <location>
        <begin position="331"/>
        <end position="350"/>
    </location>
</feature>
<feature type="domain" description="Amino acid permease/ SLC12A" evidence="8">
    <location>
        <begin position="17"/>
        <end position="379"/>
    </location>
</feature>
<dbReference type="EMBL" id="JAMQKB010000019">
    <property type="protein sequence ID" value="MDC3425711.1"/>
    <property type="molecule type" value="Genomic_DNA"/>
</dbReference>
<feature type="transmembrane region" description="Helical" evidence="7">
    <location>
        <begin position="412"/>
        <end position="431"/>
    </location>
</feature>
<dbReference type="GO" id="GO:0055085">
    <property type="term" value="P:transmembrane transport"/>
    <property type="evidence" value="ECO:0007669"/>
    <property type="project" value="InterPro"/>
</dbReference>
<evidence type="ECO:0000313" key="9">
    <source>
        <dbReference type="EMBL" id="MDC3425711.1"/>
    </source>
</evidence>
<feature type="transmembrane region" description="Helical" evidence="7">
    <location>
        <begin position="12"/>
        <end position="32"/>
    </location>
</feature>
<dbReference type="GO" id="GO:0005886">
    <property type="term" value="C:plasma membrane"/>
    <property type="evidence" value="ECO:0007669"/>
    <property type="project" value="UniProtKB-SubCell"/>
</dbReference>
<feature type="transmembrane region" description="Helical" evidence="7">
    <location>
        <begin position="388"/>
        <end position="406"/>
    </location>
</feature>
<dbReference type="RefSeq" id="WP_272437527.1">
    <property type="nucleotide sequence ID" value="NZ_JAMQKB010000019.1"/>
</dbReference>
<keyword evidence="3 7" id="KW-0812">Transmembrane</keyword>
<reference evidence="9" key="1">
    <citation type="submission" date="2022-06" db="EMBL/GenBank/DDBJ databases">
        <title>Aquibacillus sp. a new bacterium isolated from soil saline samples.</title>
        <authorList>
            <person name="Galisteo C."/>
            <person name="De La Haba R."/>
            <person name="Sanchez-Porro C."/>
            <person name="Ventosa A."/>
        </authorList>
    </citation>
    <scope>NUCLEOTIDE SEQUENCE</scope>
    <source>
        <strain evidence="9">3ASR75-11</strain>
    </source>
</reference>
<organism evidence="9 10">
    <name type="scientific">Terrihalobacillus insolitus</name>
    <dbReference type="NCBI Taxonomy" id="2950438"/>
    <lineage>
        <taxon>Bacteria</taxon>
        <taxon>Bacillati</taxon>
        <taxon>Bacillota</taxon>
        <taxon>Bacilli</taxon>
        <taxon>Bacillales</taxon>
        <taxon>Bacillaceae</taxon>
        <taxon>Terrihalobacillus</taxon>
    </lineage>
</organism>
<accession>A0A9X4AMU5</accession>
<evidence type="ECO:0000259" key="8">
    <source>
        <dbReference type="Pfam" id="PF00324"/>
    </source>
</evidence>
<dbReference type="Gene3D" id="1.20.1740.10">
    <property type="entry name" value="Amino acid/polyamine transporter I"/>
    <property type="match status" value="1"/>
</dbReference>
<dbReference type="GO" id="GO:0006865">
    <property type="term" value="P:amino acid transport"/>
    <property type="evidence" value="ECO:0007669"/>
    <property type="project" value="UniProtKB-KW"/>
</dbReference>
<feature type="transmembrane region" description="Helical" evidence="7">
    <location>
        <begin position="286"/>
        <end position="310"/>
    </location>
</feature>
<keyword evidence="2" id="KW-0813">Transport</keyword>
<dbReference type="Proteomes" id="UP001145050">
    <property type="component" value="Unassembled WGS sequence"/>
</dbReference>
<evidence type="ECO:0000256" key="3">
    <source>
        <dbReference type="ARBA" id="ARBA00022692"/>
    </source>
</evidence>
<comment type="subcellular location">
    <subcellularLocation>
        <location evidence="1">Cell membrane</location>
        <topology evidence="1">Multi-pass membrane protein</topology>
    </subcellularLocation>
</comment>
<dbReference type="PANTHER" id="PTHR43495:SF5">
    <property type="entry name" value="GAMMA-AMINOBUTYRIC ACID PERMEASE"/>
    <property type="match status" value="1"/>
</dbReference>
<feature type="transmembrane region" description="Helical" evidence="7">
    <location>
        <begin position="123"/>
        <end position="142"/>
    </location>
</feature>
<comment type="caution">
    <text evidence="9">The sequence shown here is derived from an EMBL/GenBank/DDBJ whole genome shotgun (WGS) entry which is preliminary data.</text>
</comment>
<evidence type="ECO:0000256" key="2">
    <source>
        <dbReference type="ARBA" id="ARBA00022448"/>
    </source>
</evidence>
<dbReference type="Pfam" id="PF00324">
    <property type="entry name" value="AA_permease"/>
    <property type="match status" value="1"/>
</dbReference>
<keyword evidence="10" id="KW-1185">Reference proteome</keyword>
<name>A0A9X4AMU5_9BACI</name>